<evidence type="ECO:0000256" key="2">
    <source>
        <dbReference type="ARBA" id="ARBA00009592"/>
    </source>
</evidence>
<dbReference type="Pfam" id="PF08263">
    <property type="entry name" value="LRRNT_2"/>
    <property type="match status" value="1"/>
</dbReference>
<feature type="signal peptide" evidence="13">
    <location>
        <begin position="1"/>
        <end position="31"/>
    </location>
</feature>
<dbReference type="GO" id="GO:0006952">
    <property type="term" value="P:defense response"/>
    <property type="evidence" value="ECO:0007669"/>
    <property type="project" value="UniProtKB-ARBA"/>
</dbReference>
<dbReference type="SMART" id="SM00369">
    <property type="entry name" value="LRR_TYP"/>
    <property type="match status" value="13"/>
</dbReference>
<protein>
    <submittedName>
        <fullName evidence="17">Receptor-like protein EIX2</fullName>
    </submittedName>
</protein>
<evidence type="ECO:0000256" key="1">
    <source>
        <dbReference type="ARBA" id="ARBA00004251"/>
    </source>
</evidence>
<dbReference type="Proteomes" id="UP001652660">
    <property type="component" value="Chromosome 11c"/>
</dbReference>
<accession>A0A6P6V3U0</accession>
<keyword evidence="7" id="KW-0677">Repeat</keyword>
<comment type="subcellular location">
    <subcellularLocation>
        <location evidence="1">Cell membrane</location>
        <topology evidence="1">Single-pass type I membrane protein</topology>
    </subcellularLocation>
</comment>
<evidence type="ECO:0000256" key="13">
    <source>
        <dbReference type="SAM" id="SignalP"/>
    </source>
</evidence>
<dbReference type="InterPro" id="IPR055414">
    <property type="entry name" value="LRR_R13L4/SHOC2-like"/>
</dbReference>
<dbReference type="Pfam" id="PF23598">
    <property type="entry name" value="LRR_14"/>
    <property type="match status" value="1"/>
</dbReference>
<keyword evidence="6 13" id="KW-0732">Signal</keyword>
<keyword evidence="9 12" id="KW-0472">Membrane</keyword>
<evidence type="ECO:0000259" key="14">
    <source>
        <dbReference type="Pfam" id="PF08263"/>
    </source>
</evidence>
<dbReference type="SUPFAM" id="SSF52058">
    <property type="entry name" value="L domain-like"/>
    <property type="match status" value="2"/>
</dbReference>
<evidence type="ECO:0000313" key="17">
    <source>
        <dbReference type="RefSeq" id="XP_027097518.1"/>
    </source>
</evidence>
<dbReference type="PRINTS" id="PR00019">
    <property type="entry name" value="LEURICHRPT"/>
</dbReference>
<feature type="transmembrane region" description="Helical" evidence="12">
    <location>
        <begin position="920"/>
        <end position="942"/>
    </location>
</feature>
<dbReference type="GO" id="GO:0005886">
    <property type="term" value="C:plasma membrane"/>
    <property type="evidence" value="ECO:0007669"/>
    <property type="project" value="UniProtKB-SubCell"/>
</dbReference>
<dbReference type="InterPro" id="IPR046956">
    <property type="entry name" value="RLP23-like"/>
</dbReference>
<evidence type="ECO:0000256" key="9">
    <source>
        <dbReference type="ARBA" id="ARBA00023136"/>
    </source>
</evidence>
<dbReference type="InterPro" id="IPR003591">
    <property type="entry name" value="Leu-rich_rpt_typical-subtyp"/>
</dbReference>
<sequence length="977" mass="109352">MEHFLCSSSSLLLHFLLSFILFASQIPFASSNQAYYNYSNVTCTESERRALLQFKDGLIDESNRLSSWIGERCCSWEGVDCHNTTDSVLKLDLRNKVPIYEDGHYCKNCLGGQLSPSLVNLTNLQYLDLSLNNFSRIQIPTFFGLFKSLRYLNLSSAELAGEIPYHLGNCSHLRYLDLGVATQNSYITQNWLRSKDLGWLAGLSSLEGLVLSWVDLSAAEDGLKAIKMLSSLTTLKLDFCKLFIIPHLSPANFTSLSTLDLSGNNFGKYMVPSWLHNLTILHDLRLSSNNLSVPIHGLFGQMTSLALLDLGYNRFDASTLKSLCNVSSLTYLDMNNNNLQGSIPSEIGQLISLTYLDLSYNDWQGSIPSEIGQLVKLTELLLFSSRLNGTIPYSLGQLMNLQTLDISYNSLTGVLSEHHFSKLKCLKKLDLSENSFSLNVSSSWVPPFQLQYIGMQSIKLGPRFPEWLRMQQEVEQLYINNASISDAIPSWFRELCYDIKYLDLSNNNITGSPLEFKEMKSHHGEDRALLLSSNKMEGSLKSFPSDIWYLDLSQNFLTGHIPKPDANQTVVRMIYLRLNNNHFRGTIPEDLCRLKSLAELELSNNHLSGRVPMCLGTLRDLWILNLANNRLYGQIPSSLGNLKGLNSLLLYGNKFVGKLPSSMQNLTGLQLLDLGENRLKDIIPSWIGERFSKLMFLRLQSNNFHGGISNKLCQISNLQVLNLAHNNLTGNIPQCFNNFTVMASNDPGKYHQGINNEISLQNFKGGRELEYSSENVMFVKSISLSANNLVGEIPDGIMDLTGLQILNLSQNHLSGRISKKIANLKQLETLDLSMNELFGAIPPSLSALDSLSFLNLSYNNLSGPIPSGNQLQTLTDPSIYEGNSGLCGKPLPNNCLQDKLPVEKGPILDDKGHNESDWSWFYAGIGPGFAAGLLGVLGILIFKESWSYAYFRFLENAYDKICVMIALKTAHLRRNFH</sequence>
<reference evidence="17" key="2">
    <citation type="submission" date="2025-08" db="UniProtKB">
        <authorList>
            <consortium name="RefSeq"/>
        </authorList>
    </citation>
    <scope>IDENTIFICATION</scope>
    <source>
        <tissue evidence="17">Leaves</tissue>
    </source>
</reference>
<evidence type="ECO:0000256" key="4">
    <source>
        <dbReference type="ARBA" id="ARBA00022614"/>
    </source>
</evidence>
<dbReference type="FunFam" id="3.80.10.10:FF:000111">
    <property type="entry name" value="LRR receptor-like serine/threonine-protein kinase ERECTA"/>
    <property type="match status" value="1"/>
</dbReference>
<keyword evidence="16" id="KW-1185">Reference proteome</keyword>
<keyword evidence="8 12" id="KW-1133">Transmembrane helix</keyword>
<dbReference type="GO" id="GO:0009791">
    <property type="term" value="P:post-embryonic development"/>
    <property type="evidence" value="ECO:0007669"/>
    <property type="project" value="UniProtKB-ARBA"/>
</dbReference>
<evidence type="ECO:0000256" key="12">
    <source>
        <dbReference type="SAM" id="Phobius"/>
    </source>
</evidence>
<feature type="domain" description="Leucine-rich repeat-containing N-terminal plant-type" evidence="14">
    <location>
        <begin position="46"/>
        <end position="81"/>
    </location>
</feature>
<evidence type="ECO:0000256" key="8">
    <source>
        <dbReference type="ARBA" id="ARBA00022989"/>
    </source>
</evidence>
<dbReference type="FunFam" id="3.80.10.10:FF:000095">
    <property type="entry name" value="LRR receptor-like serine/threonine-protein kinase GSO1"/>
    <property type="match status" value="1"/>
</dbReference>
<dbReference type="RefSeq" id="XP_027097518.1">
    <property type="nucleotide sequence ID" value="XM_027241717.1"/>
</dbReference>
<feature type="domain" description="Disease resistance R13L4/SHOC-2-like LRR" evidence="15">
    <location>
        <begin position="305"/>
        <end position="407"/>
    </location>
</feature>
<keyword evidence="3" id="KW-1003">Cell membrane</keyword>
<dbReference type="OrthoDB" id="8731593at2759"/>
<evidence type="ECO:0000256" key="11">
    <source>
        <dbReference type="ARBA" id="ARBA00023180"/>
    </source>
</evidence>
<dbReference type="PANTHER" id="PTHR48063:SF112">
    <property type="entry name" value="RECEPTOR LIKE PROTEIN 30-LIKE"/>
    <property type="match status" value="1"/>
</dbReference>
<evidence type="ECO:0000256" key="10">
    <source>
        <dbReference type="ARBA" id="ARBA00023170"/>
    </source>
</evidence>
<dbReference type="GeneID" id="113717069"/>
<dbReference type="GO" id="GO:0051707">
    <property type="term" value="P:response to other organism"/>
    <property type="evidence" value="ECO:0007669"/>
    <property type="project" value="UniProtKB-ARBA"/>
</dbReference>
<evidence type="ECO:0000256" key="5">
    <source>
        <dbReference type="ARBA" id="ARBA00022692"/>
    </source>
</evidence>
<dbReference type="SUPFAM" id="SSF52047">
    <property type="entry name" value="RNI-like"/>
    <property type="match status" value="1"/>
</dbReference>
<dbReference type="PANTHER" id="PTHR48063">
    <property type="entry name" value="LRR RECEPTOR-LIKE KINASE"/>
    <property type="match status" value="1"/>
</dbReference>
<dbReference type="AlphaFoldDB" id="A0A6P6V3U0"/>
<keyword evidence="11" id="KW-0325">Glycoprotein</keyword>
<gene>
    <name evidence="17" type="primary">LOC113717069</name>
</gene>
<evidence type="ECO:0000259" key="15">
    <source>
        <dbReference type="Pfam" id="PF23598"/>
    </source>
</evidence>
<dbReference type="FunFam" id="3.80.10.10:FF:000453">
    <property type="entry name" value="Leucine-rich receptor-like protein kinase family protein"/>
    <property type="match status" value="1"/>
</dbReference>
<evidence type="ECO:0000313" key="16">
    <source>
        <dbReference type="Proteomes" id="UP001652660"/>
    </source>
</evidence>
<dbReference type="FunFam" id="3.80.10.10:FF:001347">
    <property type="entry name" value="LRR receptor-like serine/threonine-protein kinase GSO2"/>
    <property type="match status" value="1"/>
</dbReference>
<dbReference type="InterPro" id="IPR001611">
    <property type="entry name" value="Leu-rich_rpt"/>
</dbReference>
<comment type="similarity">
    <text evidence="2">Belongs to the RLP family.</text>
</comment>
<name>A0A6P6V3U0_COFAR</name>
<evidence type="ECO:0000256" key="7">
    <source>
        <dbReference type="ARBA" id="ARBA00022737"/>
    </source>
</evidence>
<keyword evidence="5 12" id="KW-0812">Transmembrane</keyword>
<evidence type="ECO:0000256" key="6">
    <source>
        <dbReference type="ARBA" id="ARBA00022729"/>
    </source>
</evidence>
<dbReference type="Pfam" id="PF00560">
    <property type="entry name" value="LRR_1"/>
    <property type="match status" value="10"/>
</dbReference>
<keyword evidence="4" id="KW-0433">Leucine-rich repeat</keyword>
<dbReference type="Gene3D" id="3.80.10.10">
    <property type="entry name" value="Ribonuclease Inhibitor"/>
    <property type="match status" value="4"/>
</dbReference>
<dbReference type="InterPro" id="IPR032675">
    <property type="entry name" value="LRR_dom_sf"/>
</dbReference>
<proteinExistence type="inferred from homology"/>
<dbReference type="InterPro" id="IPR013210">
    <property type="entry name" value="LRR_N_plant-typ"/>
</dbReference>
<feature type="chain" id="PRO_5028109882" evidence="13">
    <location>
        <begin position="32"/>
        <end position="977"/>
    </location>
</feature>
<keyword evidence="10" id="KW-0675">Receptor</keyword>
<reference evidence="16" key="1">
    <citation type="journal article" date="2025" name="Foods">
        <title>Unveiling the Microbial Signatures of Arabica Coffee Cherries: Insights into Ripeness Specific Diversity, Functional Traits, and Implications for Quality and Safety.</title>
        <authorList>
            <consortium name="RefSeq"/>
            <person name="Tenea G.N."/>
            <person name="Cifuentes V."/>
            <person name="Reyes P."/>
            <person name="Cevallos-Vallejos M."/>
        </authorList>
    </citation>
    <scope>NUCLEOTIDE SEQUENCE [LARGE SCALE GENOMIC DNA]</scope>
</reference>
<organism evidence="16 17">
    <name type="scientific">Coffea arabica</name>
    <name type="common">Arabian coffee</name>
    <dbReference type="NCBI Taxonomy" id="13443"/>
    <lineage>
        <taxon>Eukaryota</taxon>
        <taxon>Viridiplantae</taxon>
        <taxon>Streptophyta</taxon>
        <taxon>Embryophyta</taxon>
        <taxon>Tracheophyta</taxon>
        <taxon>Spermatophyta</taxon>
        <taxon>Magnoliopsida</taxon>
        <taxon>eudicotyledons</taxon>
        <taxon>Gunneridae</taxon>
        <taxon>Pentapetalae</taxon>
        <taxon>asterids</taxon>
        <taxon>lamiids</taxon>
        <taxon>Gentianales</taxon>
        <taxon>Rubiaceae</taxon>
        <taxon>Ixoroideae</taxon>
        <taxon>Gardenieae complex</taxon>
        <taxon>Bertiereae - Coffeeae clade</taxon>
        <taxon>Coffeeae</taxon>
        <taxon>Coffea</taxon>
    </lineage>
</organism>
<evidence type="ECO:0000256" key="3">
    <source>
        <dbReference type="ARBA" id="ARBA00022475"/>
    </source>
</evidence>